<feature type="transmembrane region" description="Helical" evidence="1">
    <location>
        <begin position="45"/>
        <end position="65"/>
    </location>
</feature>
<evidence type="ECO:0000313" key="2">
    <source>
        <dbReference type="EMBL" id="SVA49208.1"/>
    </source>
</evidence>
<keyword evidence="1" id="KW-0472">Membrane</keyword>
<keyword evidence="1" id="KW-0812">Transmembrane</keyword>
<gene>
    <name evidence="2" type="ORF">METZ01_LOCUS102062</name>
</gene>
<name>A0A381WB12_9ZZZZ</name>
<dbReference type="EMBL" id="UINC01011119">
    <property type="protein sequence ID" value="SVA49208.1"/>
    <property type="molecule type" value="Genomic_DNA"/>
</dbReference>
<evidence type="ECO:0000256" key="1">
    <source>
        <dbReference type="SAM" id="Phobius"/>
    </source>
</evidence>
<proteinExistence type="predicted"/>
<reference evidence="2" key="1">
    <citation type="submission" date="2018-05" db="EMBL/GenBank/DDBJ databases">
        <authorList>
            <person name="Lanie J.A."/>
            <person name="Ng W.-L."/>
            <person name="Kazmierczak K.M."/>
            <person name="Andrzejewski T.M."/>
            <person name="Davidsen T.M."/>
            <person name="Wayne K.J."/>
            <person name="Tettelin H."/>
            <person name="Glass J.I."/>
            <person name="Rusch D."/>
            <person name="Podicherti R."/>
            <person name="Tsui H.-C.T."/>
            <person name="Winkler M.E."/>
        </authorList>
    </citation>
    <scope>NUCLEOTIDE SEQUENCE</scope>
</reference>
<dbReference type="AlphaFoldDB" id="A0A381WB12"/>
<protein>
    <submittedName>
        <fullName evidence="2">Uncharacterized protein</fullName>
    </submittedName>
</protein>
<keyword evidence="1" id="KW-1133">Transmembrane helix</keyword>
<organism evidence="2">
    <name type="scientific">marine metagenome</name>
    <dbReference type="NCBI Taxonomy" id="408172"/>
    <lineage>
        <taxon>unclassified sequences</taxon>
        <taxon>metagenomes</taxon>
        <taxon>ecological metagenomes</taxon>
    </lineage>
</organism>
<accession>A0A381WB12</accession>
<sequence>MQLFRLSVAPVFFVLALVNAGFQDHTVHMVSEVSATVLGFVVSPGLVQVFTSMWLMYALMGVAHLTPWVSLCRPSVTGDTEF</sequence>